<evidence type="ECO:0000256" key="1">
    <source>
        <dbReference type="ARBA" id="ARBA00004123"/>
    </source>
</evidence>
<dbReference type="Pfam" id="PF00538">
    <property type="entry name" value="Linker_histone"/>
    <property type="match status" value="1"/>
</dbReference>
<feature type="region of interest" description="Disordered" evidence="4">
    <location>
        <begin position="545"/>
        <end position="564"/>
    </location>
</feature>
<organism evidence="6 7">
    <name type="scientific">Corchorus olitorius</name>
    <dbReference type="NCBI Taxonomy" id="93759"/>
    <lineage>
        <taxon>Eukaryota</taxon>
        <taxon>Viridiplantae</taxon>
        <taxon>Streptophyta</taxon>
        <taxon>Embryophyta</taxon>
        <taxon>Tracheophyta</taxon>
        <taxon>Spermatophyta</taxon>
        <taxon>Magnoliopsida</taxon>
        <taxon>eudicotyledons</taxon>
        <taxon>Gunneridae</taxon>
        <taxon>Pentapetalae</taxon>
        <taxon>rosids</taxon>
        <taxon>malvids</taxon>
        <taxon>Malvales</taxon>
        <taxon>Malvaceae</taxon>
        <taxon>Grewioideae</taxon>
        <taxon>Apeibeae</taxon>
        <taxon>Corchorus</taxon>
    </lineage>
</organism>
<dbReference type="EMBL" id="AWUE01020856">
    <property type="protein sequence ID" value="OMO65129.1"/>
    <property type="molecule type" value="Genomic_DNA"/>
</dbReference>
<dbReference type="CDD" id="cd00073">
    <property type="entry name" value="H15"/>
    <property type="match status" value="1"/>
</dbReference>
<dbReference type="AlphaFoldDB" id="A0A1R3H480"/>
<dbReference type="InterPro" id="IPR017956">
    <property type="entry name" value="AT_hook_DNA-bd_motif"/>
</dbReference>
<dbReference type="GO" id="GO:0030261">
    <property type="term" value="P:chromosome condensation"/>
    <property type="evidence" value="ECO:0007669"/>
    <property type="project" value="TreeGrafter"/>
</dbReference>
<proteinExistence type="predicted"/>
<keyword evidence="2" id="KW-0238">DNA-binding</keyword>
<dbReference type="PROSITE" id="PS51504">
    <property type="entry name" value="H15"/>
    <property type="match status" value="1"/>
</dbReference>
<dbReference type="GO" id="GO:0031492">
    <property type="term" value="F:nucleosomal DNA binding"/>
    <property type="evidence" value="ECO:0007669"/>
    <property type="project" value="TreeGrafter"/>
</dbReference>
<keyword evidence="7" id="KW-1185">Reference proteome</keyword>
<feature type="compositionally biased region" description="Low complexity" evidence="4">
    <location>
        <begin position="209"/>
        <end position="226"/>
    </location>
</feature>
<dbReference type="Gene3D" id="1.10.10.10">
    <property type="entry name" value="Winged helix-like DNA-binding domain superfamily/Winged helix DNA-binding domain"/>
    <property type="match status" value="1"/>
</dbReference>
<comment type="caution">
    <text evidence="6">The sequence shown here is derived from an EMBL/GenBank/DDBJ whole genome shotgun (WGS) entry which is preliminary data.</text>
</comment>
<dbReference type="PANTHER" id="PTHR11467">
    <property type="entry name" value="HISTONE H1"/>
    <property type="match status" value="1"/>
</dbReference>
<dbReference type="GO" id="GO:0045910">
    <property type="term" value="P:negative regulation of DNA recombination"/>
    <property type="evidence" value="ECO:0007669"/>
    <property type="project" value="TreeGrafter"/>
</dbReference>
<protein>
    <submittedName>
        <fullName evidence="6">Histone H1/H5</fullName>
    </submittedName>
</protein>
<dbReference type="Proteomes" id="UP000187203">
    <property type="component" value="Unassembled WGS sequence"/>
</dbReference>
<feature type="region of interest" description="Disordered" evidence="4">
    <location>
        <begin position="331"/>
        <end position="369"/>
    </location>
</feature>
<feature type="compositionally biased region" description="Polar residues" evidence="4">
    <location>
        <begin position="546"/>
        <end position="555"/>
    </location>
</feature>
<feature type="compositionally biased region" description="Basic residues" evidence="4">
    <location>
        <begin position="227"/>
        <end position="250"/>
    </location>
</feature>
<feature type="compositionally biased region" description="Polar residues" evidence="4">
    <location>
        <begin position="173"/>
        <end position="190"/>
    </location>
</feature>
<comment type="subcellular location">
    <subcellularLocation>
        <location evidence="1">Nucleus</location>
    </subcellularLocation>
</comment>
<evidence type="ECO:0000313" key="7">
    <source>
        <dbReference type="Proteomes" id="UP000187203"/>
    </source>
</evidence>
<dbReference type="PRINTS" id="PR00929">
    <property type="entry name" value="ATHOOK"/>
</dbReference>
<evidence type="ECO:0000256" key="3">
    <source>
        <dbReference type="ARBA" id="ARBA00023242"/>
    </source>
</evidence>
<feature type="domain" description="H15" evidence="5">
    <location>
        <begin position="61"/>
        <end position="130"/>
    </location>
</feature>
<evidence type="ECO:0000256" key="4">
    <source>
        <dbReference type="SAM" id="MobiDB-lite"/>
    </source>
</evidence>
<dbReference type="GO" id="GO:0005730">
    <property type="term" value="C:nucleolus"/>
    <property type="evidence" value="ECO:0007669"/>
    <property type="project" value="TreeGrafter"/>
</dbReference>
<feature type="compositionally biased region" description="Pro residues" evidence="4">
    <location>
        <begin position="142"/>
        <end position="156"/>
    </location>
</feature>
<feature type="region of interest" description="Disordered" evidence="4">
    <location>
        <begin position="137"/>
        <end position="278"/>
    </location>
</feature>
<dbReference type="SMART" id="SM00384">
    <property type="entry name" value="AT_hook"/>
    <property type="match status" value="7"/>
</dbReference>
<dbReference type="GO" id="GO:0003690">
    <property type="term" value="F:double-stranded DNA binding"/>
    <property type="evidence" value="ECO:0007669"/>
    <property type="project" value="TreeGrafter"/>
</dbReference>
<evidence type="ECO:0000256" key="2">
    <source>
        <dbReference type="ARBA" id="ARBA00023125"/>
    </source>
</evidence>
<dbReference type="FunFam" id="1.10.10.10:FF:000637">
    <property type="entry name" value="Histone H1.2"/>
    <property type="match status" value="1"/>
</dbReference>
<keyword evidence="3" id="KW-0539">Nucleus</keyword>
<dbReference type="GO" id="GO:0000786">
    <property type="term" value="C:nucleosome"/>
    <property type="evidence" value="ECO:0007669"/>
    <property type="project" value="InterPro"/>
</dbReference>
<dbReference type="SMART" id="SM00526">
    <property type="entry name" value="H15"/>
    <property type="match status" value="1"/>
</dbReference>
<dbReference type="GO" id="GO:0006334">
    <property type="term" value="P:nucleosome assembly"/>
    <property type="evidence" value="ECO:0007669"/>
    <property type="project" value="InterPro"/>
</dbReference>
<dbReference type="PANTHER" id="PTHR11467:SF29">
    <property type="entry name" value="OS03G0711600 PROTEIN"/>
    <property type="match status" value="1"/>
</dbReference>
<dbReference type="InterPro" id="IPR036390">
    <property type="entry name" value="WH_DNA-bd_sf"/>
</dbReference>
<dbReference type="OrthoDB" id="1110759at2759"/>
<name>A0A1R3H480_9ROSI</name>
<dbReference type="InterPro" id="IPR005818">
    <property type="entry name" value="Histone_H1/H5_H15"/>
</dbReference>
<dbReference type="SUPFAM" id="SSF46785">
    <property type="entry name" value="Winged helix' DNA-binding domain"/>
    <property type="match status" value="1"/>
</dbReference>
<gene>
    <name evidence="6" type="ORF">COLO4_31503</name>
</gene>
<dbReference type="InterPro" id="IPR036388">
    <property type="entry name" value="WH-like_DNA-bd_sf"/>
</dbReference>
<evidence type="ECO:0000259" key="5">
    <source>
        <dbReference type="PROSITE" id="PS51504"/>
    </source>
</evidence>
<sequence length="608" mass="64023">MDPSLSSLSSIPIDLPHPIHPPPILPTIPVLAPAPAPAPVPAPAVANPTTVATGVLPPTFSHPPYSDMIVEAIGALKDSNGSSKRAIAKYIESTHRDLPPTHSALLTHHLKRLKNNGLLVMVKKSYKLASTARSEGFIPDSAPVPLPSNPNPPDASPGPKRGRGRPPKPKPISQPTLQTVDPNPTQQPVTVTVPLAEGPRKSPGRPRKNNAPAVPVPVPVQVQLGVRRGRGRPPKTGLKKSPGRPRKPKTVRSVVAANSVKRGRGRPPKAMNQLPPQSVLPIQGQPVAVPYADAAATTATGVAQNLGRPRGRGRPKGVASAAVAAAVVPGKRRGRPPKLGGVSAAKPLTPRKTTGKPVGRPKKNTEGAESKALAAAYGDLKRKVEFFQSRVKQAVGVLKPQFTSESNISAIGAIQELEGLAAMDISSTFKDDAQPMAMPPPASSNQPPLAQIEGQSLDRILLDGTNAEDVIRAMVLDMQARLLLDMLGKRTESTLAYVYAVLDLASHFIKGWQRYASFCCTLASHAVTSGTGSNRNMPAQPPCFAQRTSDANQQKPKPGAPGKMEEVNSVFVKPTTTMTRADEAQGSRAGQLVPGVAHIWISVGVPLV</sequence>
<accession>A0A1R3H480</accession>
<reference evidence="7" key="1">
    <citation type="submission" date="2013-09" db="EMBL/GenBank/DDBJ databases">
        <title>Corchorus olitorius genome sequencing.</title>
        <authorList>
            <person name="Alam M."/>
            <person name="Haque M.S."/>
            <person name="Islam M.S."/>
            <person name="Emdad E.M."/>
            <person name="Islam M.M."/>
            <person name="Ahmed B."/>
            <person name="Halim A."/>
            <person name="Hossen Q.M.M."/>
            <person name="Hossain M.Z."/>
            <person name="Ahmed R."/>
            <person name="Khan M.M."/>
            <person name="Islam R."/>
            <person name="Rashid M.M."/>
            <person name="Khan S.A."/>
            <person name="Rahman M.S."/>
            <person name="Alam M."/>
            <person name="Yahiya A.S."/>
            <person name="Khan M.S."/>
            <person name="Azam M.S."/>
            <person name="Haque T."/>
            <person name="Lashkar M.Z.H."/>
            <person name="Akhand A.I."/>
            <person name="Morshed G."/>
            <person name="Roy S."/>
            <person name="Uddin K.S."/>
            <person name="Rabeya T."/>
            <person name="Hossain A.S."/>
            <person name="Chowdhury A."/>
            <person name="Snigdha A.R."/>
            <person name="Mortoza M.S."/>
            <person name="Matin S.A."/>
            <person name="Hoque S.M.E."/>
            <person name="Islam M.K."/>
            <person name="Roy D.K."/>
            <person name="Haider R."/>
            <person name="Moosa M.M."/>
            <person name="Elias S.M."/>
            <person name="Hasan A.M."/>
            <person name="Jahan S."/>
            <person name="Shafiuddin M."/>
            <person name="Mahmood N."/>
            <person name="Shommy N.S."/>
        </authorList>
    </citation>
    <scope>NUCLEOTIDE SEQUENCE [LARGE SCALE GENOMIC DNA]</scope>
    <source>
        <strain evidence="7">cv. O-4</strain>
    </source>
</reference>
<evidence type="ECO:0000313" key="6">
    <source>
        <dbReference type="EMBL" id="OMO65129.1"/>
    </source>
</evidence>